<feature type="compositionally biased region" description="Low complexity" evidence="5">
    <location>
        <begin position="306"/>
        <end position="316"/>
    </location>
</feature>
<dbReference type="EMBL" id="JAEHOE010000012">
    <property type="protein sequence ID" value="KAG2497832.1"/>
    <property type="molecule type" value="Genomic_DNA"/>
</dbReference>
<organism evidence="8 9">
    <name type="scientific">Edaphochlamys debaryana</name>
    <dbReference type="NCBI Taxonomy" id="47281"/>
    <lineage>
        <taxon>Eukaryota</taxon>
        <taxon>Viridiplantae</taxon>
        <taxon>Chlorophyta</taxon>
        <taxon>core chlorophytes</taxon>
        <taxon>Chlorophyceae</taxon>
        <taxon>CS clade</taxon>
        <taxon>Chlamydomonadales</taxon>
        <taxon>Chlamydomonadales incertae sedis</taxon>
        <taxon>Edaphochlamys</taxon>
    </lineage>
</organism>
<evidence type="ECO:0000256" key="1">
    <source>
        <dbReference type="ARBA" id="ARBA00001917"/>
    </source>
</evidence>
<keyword evidence="9" id="KW-1185">Reference proteome</keyword>
<feature type="signal peptide" evidence="6">
    <location>
        <begin position="1"/>
        <end position="17"/>
    </location>
</feature>
<evidence type="ECO:0000256" key="4">
    <source>
        <dbReference type="ARBA" id="ARBA00038054"/>
    </source>
</evidence>
<evidence type="ECO:0000313" key="8">
    <source>
        <dbReference type="EMBL" id="KAG2497832.1"/>
    </source>
</evidence>
<keyword evidence="3" id="KW-0288">FMN</keyword>
<dbReference type="PANTHER" id="PTHR33798">
    <property type="entry name" value="FLAVOPROTEIN OXYGENASE"/>
    <property type="match status" value="1"/>
</dbReference>
<evidence type="ECO:0000256" key="6">
    <source>
        <dbReference type="SAM" id="SignalP"/>
    </source>
</evidence>
<proteinExistence type="inferred from homology"/>
<protein>
    <recommendedName>
        <fullName evidence="7">Flavin reductase like domain-containing protein</fullName>
    </recommendedName>
</protein>
<accession>A0A836C3I5</accession>
<comment type="similarity">
    <text evidence="4">Belongs to the flavoredoxin family.</text>
</comment>
<dbReference type="GO" id="GO:0010181">
    <property type="term" value="F:FMN binding"/>
    <property type="evidence" value="ECO:0007669"/>
    <property type="project" value="InterPro"/>
</dbReference>
<evidence type="ECO:0000256" key="3">
    <source>
        <dbReference type="ARBA" id="ARBA00022643"/>
    </source>
</evidence>
<gene>
    <name evidence="8" type="ORF">HYH03_004102</name>
</gene>
<evidence type="ECO:0000313" key="9">
    <source>
        <dbReference type="Proteomes" id="UP000612055"/>
    </source>
</evidence>
<dbReference type="SUPFAM" id="SSF50475">
    <property type="entry name" value="FMN-binding split barrel"/>
    <property type="match status" value="1"/>
</dbReference>
<dbReference type="Gene3D" id="2.30.110.10">
    <property type="entry name" value="Electron Transport, Fmn-binding Protein, Chain A"/>
    <property type="match status" value="1"/>
</dbReference>
<evidence type="ECO:0000259" key="7">
    <source>
        <dbReference type="SMART" id="SM00903"/>
    </source>
</evidence>
<dbReference type="Proteomes" id="UP000612055">
    <property type="component" value="Unassembled WGS sequence"/>
</dbReference>
<keyword evidence="2" id="KW-0285">Flavoprotein</keyword>
<evidence type="ECO:0000256" key="2">
    <source>
        <dbReference type="ARBA" id="ARBA00022630"/>
    </source>
</evidence>
<dbReference type="PANTHER" id="PTHR33798:SF5">
    <property type="entry name" value="FLAVIN REDUCTASE LIKE DOMAIN-CONTAINING PROTEIN"/>
    <property type="match status" value="1"/>
</dbReference>
<evidence type="ECO:0000256" key="5">
    <source>
        <dbReference type="SAM" id="MobiDB-lite"/>
    </source>
</evidence>
<comment type="caution">
    <text evidence="8">The sequence shown here is derived from an EMBL/GenBank/DDBJ whole genome shotgun (WGS) entry which is preliminary data.</text>
</comment>
<keyword evidence="6" id="KW-0732">Signal</keyword>
<dbReference type="SMART" id="SM00903">
    <property type="entry name" value="Flavin_Reduct"/>
    <property type="match status" value="1"/>
</dbReference>
<dbReference type="OrthoDB" id="10250990at2759"/>
<comment type="cofactor">
    <cofactor evidence="1">
        <name>FMN</name>
        <dbReference type="ChEBI" id="CHEBI:58210"/>
    </cofactor>
</comment>
<dbReference type="AlphaFoldDB" id="A0A836C3I5"/>
<sequence>MAAFAAALALGAAGALAAREGIVQLVARRKGRSSSRESTQAGANASVSVTTAAVKPWQPARDVGQPHPDWTPGTPQPCPLPGASEYQTIDVATTPPGDVYPLVIAAVVPRPVAFISSVDAHGSVNLSPYSFFNAMGFDPPTVAIGLCHSKARPEGKKDTLHNIEDTGEFVVNIMSEWFVEAANHCCGDYPRGVDEMRLAGLTPLASTKVKPPRVAESAVHMECKLRTIHHVTGRSGDVSTSIVIGEVLAFHVSQAVAARSPSGRPTVDLVRLAPVARCGGVTYARSAELYDLPRPDGQGRYPQREAAAAAAAQQQQLKAGPVANGEKARHAAAS</sequence>
<dbReference type="Pfam" id="PF01613">
    <property type="entry name" value="Flavin_Reduct"/>
    <property type="match status" value="1"/>
</dbReference>
<feature type="region of interest" description="Disordered" evidence="5">
    <location>
        <begin position="293"/>
        <end position="334"/>
    </location>
</feature>
<name>A0A836C3I5_9CHLO</name>
<dbReference type="InterPro" id="IPR002563">
    <property type="entry name" value="Flavin_Rdtase-like_dom"/>
</dbReference>
<dbReference type="InterPro" id="IPR012349">
    <property type="entry name" value="Split_barrel_FMN-bd"/>
</dbReference>
<reference evidence="8" key="1">
    <citation type="journal article" date="2020" name="bioRxiv">
        <title>Comparative genomics of Chlamydomonas.</title>
        <authorList>
            <person name="Craig R.J."/>
            <person name="Hasan A.R."/>
            <person name="Ness R.W."/>
            <person name="Keightley P.D."/>
        </authorList>
    </citation>
    <scope>NUCLEOTIDE SEQUENCE</scope>
    <source>
        <strain evidence="8">CCAP 11/70</strain>
    </source>
</reference>
<feature type="region of interest" description="Disordered" evidence="5">
    <location>
        <begin position="29"/>
        <end position="48"/>
    </location>
</feature>
<feature type="chain" id="PRO_5032371033" description="Flavin reductase like domain-containing protein" evidence="6">
    <location>
        <begin position="18"/>
        <end position="334"/>
    </location>
</feature>
<feature type="domain" description="Flavin reductase like" evidence="7">
    <location>
        <begin position="105"/>
        <end position="266"/>
    </location>
</feature>